<dbReference type="InterPro" id="IPR050951">
    <property type="entry name" value="Retrovirus_Pol_polyprotein"/>
</dbReference>
<dbReference type="InterPro" id="IPR036397">
    <property type="entry name" value="RNaseH_sf"/>
</dbReference>
<dbReference type="GO" id="GO:0003676">
    <property type="term" value="F:nucleic acid binding"/>
    <property type="evidence" value="ECO:0007669"/>
    <property type="project" value="InterPro"/>
</dbReference>
<evidence type="ECO:0000313" key="1">
    <source>
        <dbReference type="EMBL" id="KAJ8375598.1"/>
    </source>
</evidence>
<dbReference type="InterPro" id="IPR012337">
    <property type="entry name" value="RNaseH-like_sf"/>
</dbReference>
<organism evidence="1 2">
    <name type="scientific">Synaphobranchus kaupii</name>
    <name type="common">Kaup's arrowtooth eel</name>
    <dbReference type="NCBI Taxonomy" id="118154"/>
    <lineage>
        <taxon>Eukaryota</taxon>
        <taxon>Metazoa</taxon>
        <taxon>Chordata</taxon>
        <taxon>Craniata</taxon>
        <taxon>Vertebrata</taxon>
        <taxon>Euteleostomi</taxon>
        <taxon>Actinopterygii</taxon>
        <taxon>Neopterygii</taxon>
        <taxon>Teleostei</taxon>
        <taxon>Anguilliformes</taxon>
        <taxon>Synaphobranchidae</taxon>
        <taxon>Synaphobranchus</taxon>
    </lineage>
</organism>
<evidence type="ECO:0008006" key="3">
    <source>
        <dbReference type="Google" id="ProtNLM"/>
    </source>
</evidence>
<accession>A0A9Q1G5V7</accession>
<name>A0A9Q1G5V7_SYNKA</name>
<dbReference type="Gene3D" id="3.30.420.10">
    <property type="entry name" value="Ribonuclease H-like superfamily/Ribonuclease H"/>
    <property type="match status" value="1"/>
</dbReference>
<sequence length="148" mass="16939">MLQLQRYNLNVLYKKGKEMHIADLLSRAALPLTTHPEERSEETVYAVQAEVESVDHEIDPNISSQTWKSIKLHSQDDKTTGQEFQDFARSWEFQHKTSSLYNSQSNEKAESAVKISKTLISKAKQEGSDVWKAVLAWQKDFPAARCNV</sequence>
<dbReference type="Proteomes" id="UP001152622">
    <property type="component" value="Chromosome 2"/>
</dbReference>
<protein>
    <recommendedName>
        <fullName evidence="3">Integrase catalytic domain-containing protein</fullName>
    </recommendedName>
</protein>
<dbReference type="EMBL" id="JAINUF010000002">
    <property type="protein sequence ID" value="KAJ8375598.1"/>
    <property type="molecule type" value="Genomic_DNA"/>
</dbReference>
<evidence type="ECO:0000313" key="2">
    <source>
        <dbReference type="Proteomes" id="UP001152622"/>
    </source>
</evidence>
<dbReference type="PANTHER" id="PTHR37984">
    <property type="entry name" value="PROTEIN CBG26694"/>
    <property type="match status" value="1"/>
</dbReference>
<dbReference type="AlphaFoldDB" id="A0A9Q1G5V7"/>
<dbReference type="PANTHER" id="PTHR37984:SF8">
    <property type="entry name" value="CCHC-TYPE DOMAIN-CONTAINING PROTEIN"/>
    <property type="match status" value="1"/>
</dbReference>
<dbReference type="SUPFAM" id="SSF53098">
    <property type="entry name" value="Ribonuclease H-like"/>
    <property type="match status" value="1"/>
</dbReference>
<proteinExistence type="predicted"/>
<reference evidence="1" key="1">
    <citation type="journal article" date="2023" name="Science">
        <title>Genome structures resolve the early diversification of teleost fishes.</title>
        <authorList>
            <person name="Parey E."/>
            <person name="Louis A."/>
            <person name="Montfort J."/>
            <person name="Bouchez O."/>
            <person name="Roques C."/>
            <person name="Iampietro C."/>
            <person name="Lluch J."/>
            <person name="Castinel A."/>
            <person name="Donnadieu C."/>
            <person name="Desvignes T."/>
            <person name="Floi Bucao C."/>
            <person name="Jouanno E."/>
            <person name="Wen M."/>
            <person name="Mejri S."/>
            <person name="Dirks R."/>
            <person name="Jansen H."/>
            <person name="Henkel C."/>
            <person name="Chen W.J."/>
            <person name="Zahm M."/>
            <person name="Cabau C."/>
            <person name="Klopp C."/>
            <person name="Thompson A.W."/>
            <person name="Robinson-Rechavi M."/>
            <person name="Braasch I."/>
            <person name="Lecointre G."/>
            <person name="Bobe J."/>
            <person name="Postlethwait J.H."/>
            <person name="Berthelot C."/>
            <person name="Roest Crollius H."/>
            <person name="Guiguen Y."/>
        </authorList>
    </citation>
    <scope>NUCLEOTIDE SEQUENCE</scope>
    <source>
        <strain evidence="1">WJC10195</strain>
    </source>
</reference>
<dbReference type="OrthoDB" id="10064927at2759"/>
<gene>
    <name evidence="1" type="ORF">SKAU_G00061780</name>
</gene>
<comment type="caution">
    <text evidence="1">The sequence shown here is derived from an EMBL/GenBank/DDBJ whole genome shotgun (WGS) entry which is preliminary data.</text>
</comment>
<keyword evidence="2" id="KW-1185">Reference proteome</keyword>